<dbReference type="AlphaFoldDB" id="A0AB74URQ1"/>
<gene>
    <name evidence="1" type="ORF">ACFYG5_10950</name>
</gene>
<dbReference type="EMBL" id="CP170721">
    <property type="protein sequence ID" value="XIA17084.1"/>
    <property type="molecule type" value="Genomic_DNA"/>
</dbReference>
<name>A0AB74URQ1_9GAMM</name>
<evidence type="ECO:0008006" key="2">
    <source>
        <dbReference type="Google" id="ProtNLM"/>
    </source>
</evidence>
<accession>A0AB74URQ1</accession>
<proteinExistence type="predicted"/>
<sequence length="102" mass="11304">MEKLALSNIEDSVLAMAEDAFIHFKTARPVLGTYYERNVSFQELSSIVGRLSALGLIRWRITQRSTIHFCKRAPVSSQHNCTAAFTATAKGKAYLAQPRCAA</sequence>
<dbReference type="RefSeq" id="WP_395117216.1">
    <property type="nucleotide sequence ID" value="NZ_CP170721.1"/>
</dbReference>
<evidence type="ECO:0000313" key="1">
    <source>
        <dbReference type="EMBL" id="XIA17084.1"/>
    </source>
</evidence>
<organism evidence="1">
    <name type="scientific">Rhodanobacter sp. FW102-FHT14D07</name>
    <dbReference type="NCBI Taxonomy" id="3351462"/>
    <lineage>
        <taxon>Bacteria</taxon>
        <taxon>Pseudomonadati</taxon>
        <taxon>Pseudomonadota</taxon>
        <taxon>Gammaproteobacteria</taxon>
        <taxon>Lysobacterales</taxon>
        <taxon>Rhodanobacteraceae</taxon>
        <taxon>Rhodanobacter</taxon>
    </lineage>
</organism>
<protein>
    <recommendedName>
        <fullName evidence="2">MarR family transcriptional regulator</fullName>
    </recommendedName>
</protein>
<reference evidence="1" key="1">
    <citation type="submission" date="2024-10" db="EMBL/GenBank/DDBJ databases">
        <authorList>
            <person name="Lesea H.P."/>
            <person name="Kuehl J.V."/>
            <person name="Chandonia J.-M."/>
        </authorList>
    </citation>
    <scope>NUCLEOTIDE SEQUENCE</scope>
    <source>
        <strain evidence="1">FW102-FHT14D07</strain>
    </source>
</reference>